<accession>A0A0G0G5W5</accession>
<keyword evidence="1 7" id="KW-1003">Cell membrane</keyword>
<evidence type="ECO:0000313" key="8">
    <source>
        <dbReference type="EMBL" id="KKQ26508.1"/>
    </source>
</evidence>
<dbReference type="NCBIfam" id="TIGR00247">
    <property type="entry name" value="endolytic transglycosylase MltG"/>
    <property type="match status" value="1"/>
</dbReference>
<dbReference type="EMBL" id="LBSV01000002">
    <property type="protein sequence ID" value="KKQ26508.1"/>
    <property type="molecule type" value="Genomic_DNA"/>
</dbReference>
<dbReference type="PANTHER" id="PTHR30518">
    <property type="entry name" value="ENDOLYTIC MUREIN TRANSGLYCOSYLASE"/>
    <property type="match status" value="1"/>
</dbReference>
<reference evidence="8 9" key="1">
    <citation type="journal article" date="2015" name="Nature">
        <title>rRNA introns, odd ribosomes, and small enigmatic genomes across a large radiation of phyla.</title>
        <authorList>
            <person name="Brown C.T."/>
            <person name="Hug L.A."/>
            <person name="Thomas B.C."/>
            <person name="Sharon I."/>
            <person name="Castelle C.J."/>
            <person name="Singh A."/>
            <person name="Wilkins M.J."/>
            <person name="Williams K.H."/>
            <person name="Banfield J.F."/>
        </authorList>
    </citation>
    <scope>NUCLEOTIDE SEQUENCE [LARGE SCALE GENOMIC DNA]</scope>
</reference>
<keyword evidence="6 7" id="KW-0961">Cell wall biogenesis/degradation</keyword>
<evidence type="ECO:0000256" key="2">
    <source>
        <dbReference type="ARBA" id="ARBA00022692"/>
    </source>
</evidence>
<comment type="subcellular location">
    <subcellularLocation>
        <location evidence="7">Cell membrane</location>
        <topology evidence="7">Single-pass membrane protein</topology>
    </subcellularLocation>
</comment>
<name>A0A0G0G5W5_9BACT</name>
<sequence length="320" mass="36323">MKKRYIIFFLLSIFVLGFYLFYREGTLPFNKNDKTSKIFVIARGEALENIVNNLAKEDLIRSKLIFYLVVKQLGIERSIQAGDFRLNPSLNAFEIAKALTHGTLDVWVTLIEGTRKEEMAQVIGRELDIPEVEFIKLASEGYLFPDTYLVPKDATAGSVISILQNNYEQKFSPELKAKAEKNGLSEKDVIILASIVEKEAKHKEDKSVVASILLKRLEAGWPLQVDATIQYALGYQPEEKSWWKKVLSFDDLKINSPYNSYKNEGLPPTPISNPGLVSIEAVIGADASTPFWYYISDKQGNMHYARSDEEHSANIQKYLQ</sequence>
<dbReference type="PANTHER" id="PTHR30518:SF2">
    <property type="entry name" value="ENDOLYTIC MUREIN TRANSGLYCOSYLASE"/>
    <property type="match status" value="1"/>
</dbReference>
<feature type="transmembrane region" description="Helical" evidence="7">
    <location>
        <begin position="5"/>
        <end position="22"/>
    </location>
</feature>
<keyword evidence="4 7" id="KW-0472">Membrane</keyword>
<keyword evidence="3 7" id="KW-1133">Transmembrane helix</keyword>
<dbReference type="HAMAP" id="MF_02065">
    <property type="entry name" value="MltG"/>
    <property type="match status" value="1"/>
</dbReference>
<keyword evidence="2 7" id="KW-0812">Transmembrane</keyword>
<dbReference type="EC" id="4.2.2.29" evidence="7"/>
<gene>
    <name evidence="7" type="primary">mltG</name>
    <name evidence="8" type="ORF">US40_C0002G0042</name>
</gene>
<dbReference type="GO" id="GO:0071555">
    <property type="term" value="P:cell wall organization"/>
    <property type="evidence" value="ECO:0007669"/>
    <property type="project" value="UniProtKB-KW"/>
</dbReference>
<keyword evidence="5 7" id="KW-0456">Lyase</keyword>
<feature type="site" description="Important for catalytic activity" evidence="7">
    <location>
        <position position="199"/>
    </location>
</feature>
<evidence type="ECO:0000256" key="7">
    <source>
        <dbReference type="HAMAP-Rule" id="MF_02065"/>
    </source>
</evidence>
<evidence type="ECO:0000256" key="3">
    <source>
        <dbReference type="ARBA" id="ARBA00022989"/>
    </source>
</evidence>
<evidence type="ECO:0000256" key="6">
    <source>
        <dbReference type="ARBA" id="ARBA00023316"/>
    </source>
</evidence>
<comment type="function">
    <text evidence="7">Functions as a peptidoglycan terminase that cleaves nascent peptidoglycan strands endolytically to terminate their elongation.</text>
</comment>
<evidence type="ECO:0000256" key="1">
    <source>
        <dbReference type="ARBA" id="ARBA00022475"/>
    </source>
</evidence>
<dbReference type="Gene3D" id="3.30.1490.480">
    <property type="entry name" value="Endolytic murein transglycosylase"/>
    <property type="match status" value="1"/>
</dbReference>
<dbReference type="GO" id="GO:0008932">
    <property type="term" value="F:lytic endotransglycosylase activity"/>
    <property type="evidence" value="ECO:0007669"/>
    <property type="project" value="UniProtKB-UniRule"/>
</dbReference>
<dbReference type="AlphaFoldDB" id="A0A0G0G5W5"/>
<protein>
    <recommendedName>
        <fullName evidence="7">Endolytic murein transglycosylase</fullName>
        <ecNumber evidence="7">4.2.2.29</ecNumber>
    </recommendedName>
    <alternativeName>
        <fullName evidence="7">Peptidoglycan lytic transglycosylase</fullName>
    </alternativeName>
    <alternativeName>
        <fullName evidence="7">Peptidoglycan polymerization terminase</fullName>
    </alternativeName>
</protein>
<evidence type="ECO:0000313" key="9">
    <source>
        <dbReference type="Proteomes" id="UP000034917"/>
    </source>
</evidence>
<comment type="catalytic activity">
    <reaction evidence="7">
        <text>a peptidoglycan chain = a peptidoglycan chain with N-acetyl-1,6-anhydromuramyl-[peptide] at the reducing end + a peptidoglycan chain with N-acetylglucosamine at the non-reducing end.</text>
        <dbReference type="EC" id="4.2.2.29"/>
    </reaction>
</comment>
<comment type="caution">
    <text evidence="8">The sequence shown here is derived from an EMBL/GenBank/DDBJ whole genome shotgun (WGS) entry which is preliminary data.</text>
</comment>
<dbReference type="GO" id="GO:0005886">
    <property type="term" value="C:plasma membrane"/>
    <property type="evidence" value="ECO:0007669"/>
    <property type="project" value="UniProtKB-SubCell"/>
</dbReference>
<dbReference type="PATRIC" id="fig|1618486.3.peg.128"/>
<dbReference type="Proteomes" id="UP000034917">
    <property type="component" value="Unassembled WGS sequence"/>
</dbReference>
<evidence type="ECO:0000256" key="5">
    <source>
        <dbReference type="ARBA" id="ARBA00023239"/>
    </source>
</evidence>
<comment type="similarity">
    <text evidence="7">Belongs to the transglycosylase MltG family.</text>
</comment>
<dbReference type="InterPro" id="IPR003770">
    <property type="entry name" value="MLTG-like"/>
</dbReference>
<proteinExistence type="inferred from homology"/>
<organism evidence="8 9">
    <name type="scientific">Candidatus Roizmanbacteria bacterium GW2011_GWC2_37_13</name>
    <dbReference type="NCBI Taxonomy" id="1618486"/>
    <lineage>
        <taxon>Bacteria</taxon>
        <taxon>Candidatus Roizmaniibacteriota</taxon>
    </lineage>
</organism>
<dbReference type="CDD" id="cd08010">
    <property type="entry name" value="MltG_like"/>
    <property type="match status" value="1"/>
</dbReference>
<dbReference type="GO" id="GO:0009252">
    <property type="term" value="P:peptidoglycan biosynthetic process"/>
    <property type="evidence" value="ECO:0007669"/>
    <property type="project" value="UniProtKB-UniRule"/>
</dbReference>
<evidence type="ECO:0000256" key="4">
    <source>
        <dbReference type="ARBA" id="ARBA00023136"/>
    </source>
</evidence>
<dbReference type="Pfam" id="PF02618">
    <property type="entry name" value="YceG"/>
    <property type="match status" value="1"/>
</dbReference>